<dbReference type="PANTHER" id="PTHR11548">
    <property type="entry name" value="THYMIDYLATE SYNTHASE 1"/>
    <property type="match status" value="1"/>
</dbReference>
<dbReference type="GO" id="GO:0006231">
    <property type="term" value="P:dTMP biosynthetic process"/>
    <property type="evidence" value="ECO:0007669"/>
    <property type="project" value="UniProtKB-UniRule"/>
</dbReference>
<comment type="catalytic activity">
    <reaction evidence="5">
        <text>dUMP + (6R)-5,10-methylene-5,6,7,8-tetrahydrofolate = 7,8-dihydrofolate + dTMP</text>
        <dbReference type="Rhea" id="RHEA:12104"/>
        <dbReference type="ChEBI" id="CHEBI:15636"/>
        <dbReference type="ChEBI" id="CHEBI:57451"/>
        <dbReference type="ChEBI" id="CHEBI:63528"/>
        <dbReference type="ChEBI" id="CHEBI:246422"/>
        <dbReference type="EC" id="2.1.1.45"/>
    </reaction>
</comment>
<accession>A0A174HV89</accession>
<feature type="binding site" description="in other chain" evidence="5">
    <location>
        <position position="192"/>
    </location>
    <ligand>
        <name>dUMP</name>
        <dbReference type="ChEBI" id="CHEBI:246422"/>
        <note>ligand shared between dimeric partners</note>
    </ligand>
</feature>
<reference evidence="7 8" key="1">
    <citation type="submission" date="2015-09" db="EMBL/GenBank/DDBJ databases">
        <authorList>
            <consortium name="Pathogen Informatics"/>
        </authorList>
    </citation>
    <scope>NUCLEOTIDE SEQUENCE [LARGE SCALE GENOMIC DNA]</scope>
    <source>
        <strain evidence="7 8">2789STDY5834856</strain>
    </source>
</reference>
<comment type="caution">
    <text evidence="5">Lacks conserved residue(s) required for the propagation of feature annotation.</text>
</comment>
<sequence length="281" mass="32859">MTKNFISKTDELFKNTLNEILTNGTSTEGHKIRPKYKDGTPAHTLYINQVVEKYDISKGELPITTLRPTAWKSAIKEILWIYQDQSNDLSVLEEKYGIMWWRDWEVNNSNTIGQRYGATVRKYDLMNKLLKGLKNEPYTRRHIIDLYQYSDFEETEGLHPCAFLTVWSVRGEFLDVTLHQRSSDYCVAGHVNKVQYVALMMMVARHVGLKPGVFMHVVDNLHIYDRHIEQAKELISRTPSDKQPKLILKEGKTNFYDFTIDDFEMVDYEPVKPQLKFELGI</sequence>
<evidence type="ECO:0000256" key="1">
    <source>
        <dbReference type="ARBA" id="ARBA00011947"/>
    </source>
</evidence>
<feature type="binding site" evidence="5">
    <location>
        <begin position="140"/>
        <end position="141"/>
    </location>
    <ligand>
        <name>dUMP</name>
        <dbReference type="ChEBI" id="CHEBI:246422"/>
        <note>ligand shared between dimeric partners</note>
    </ligand>
</feature>
<dbReference type="GO" id="GO:0006235">
    <property type="term" value="P:dTTP biosynthetic process"/>
    <property type="evidence" value="ECO:0007669"/>
    <property type="project" value="UniProtKB-UniRule"/>
</dbReference>
<evidence type="ECO:0000313" key="7">
    <source>
        <dbReference type="EMBL" id="CUO78892.1"/>
    </source>
</evidence>
<gene>
    <name evidence="5 7" type="primary">thyA</name>
    <name evidence="7" type="ORF">ERS852471_02301</name>
</gene>
<dbReference type="InterPro" id="IPR023451">
    <property type="entry name" value="Thymidate_synth/dCMP_Mease_dom"/>
</dbReference>
<dbReference type="HAMAP" id="MF_00008">
    <property type="entry name" value="Thymidy_synth_bact"/>
    <property type="match status" value="1"/>
</dbReference>
<dbReference type="PANTHER" id="PTHR11548:SF1">
    <property type="entry name" value="THYMIDYLATE SYNTHASE 1"/>
    <property type="match status" value="1"/>
</dbReference>
<evidence type="ECO:0000256" key="2">
    <source>
        <dbReference type="ARBA" id="ARBA00022603"/>
    </source>
</evidence>
<feature type="binding site" evidence="5">
    <location>
        <position position="184"/>
    </location>
    <ligand>
        <name>(6R)-5,10-methylene-5,6,7,8-tetrahydrofolate</name>
        <dbReference type="ChEBI" id="CHEBI:15636"/>
    </ligand>
</feature>
<feature type="active site" description="Nucleophile" evidence="5">
    <location>
        <position position="161"/>
    </location>
</feature>
<evidence type="ECO:0000313" key="8">
    <source>
        <dbReference type="Proteomes" id="UP000095594"/>
    </source>
</evidence>
<comment type="subcellular location">
    <subcellularLocation>
        <location evidence="5">Cytoplasm</location>
    </subcellularLocation>
</comment>
<evidence type="ECO:0000259" key="6">
    <source>
        <dbReference type="Pfam" id="PF00303"/>
    </source>
</evidence>
<dbReference type="GO" id="GO:0004799">
    <property type="term" value="F:thymidylate synthase activity"/>
    <property type="evidence" value="ECO:0007669"/>
    <property type="project" value="UniProtKB-UniRule"/>
</dbReference>
<keyword evidence="2 5" id="KW-0489">Methyltransferase</keyword>
<dbReference type="InterPro" id="IPR036926">
    <property type="entry name" value="Thymidate_synth/dCMP_Mease_sf"/>
</dbReference>
<comment type="similarity">
    <text evidence="5">Belongs to the thymidylate synthase family. Bacterial-type ThyA subfamily.</text>
</comment>
<dbReference type="InterPro" id="IPR045097">
    <property type="entry name" value="Thymidate_synth/dCMP_Mease"/>
</dbReference>
<dbReference type="NCBIfam" id="NF002495">
    <property type="entry name" value="PRK01827.1-1"/>
    <property type="match status" value="1"/>
</dbReference>
<comment type="function">
    <text evidence="5">Catalyzes the reductive methylation of 2'-deoxyuridine-5'-monophosphate (dUMP) to 2'-deoxythymidine-5'-monophosphate (dTMP) while utilizing 5,10-methylenetetrahydrofolate (mTHF) as the methyl donor and reductant in the reaction, yielding dihydrofolate (DHF) as a by-product. This enzymatic reaction provides an intracellular de novo source of dTMP, an essential precursor for DNA biosynthesis.</text>
</comment>
<dbReference type="RefSeq" id="WP_084759022.1">
    <property type="nucleotide sequence ID" value="NZ_CABIXQ010000016.1"/>
</dbReference>
<dbReference type="CDD" id="cd00351">
    <property type="entry name" value="TS_Pyrimidine_HMase"/>
    <property type="match status" value="1"/>
</dbReference>
<comment type="pathway">
    <text evidence="5">Pyrimidine metabolism; dTTP biosynthesis.</text>
</comment>
<dbReference type="AlphaFoldDB" id="A0A174HV89"/>
<protein>
    <recommendedName>
        <fullName evidence="1 5">Thymidylate synthase</fullName>
        <shortName evidence="5">TS</shortName>
        <shortName evidence="5">TSase</shortName>
        <ecNumber evidence="1 5">2.1.1.45</ecNumber>
    </recommendedName>
</protein>
<comment type="subunit">
    <text evidence="5">Homodimer.</text>
</comment>
<organism evidence="7 8">
    <name type="scientific">Clostridium disporicum</name>
    <dbReference type="NCBI Taxonomy" id="84024"/>
    <lineage>
        <taxon>Bacteria</taxon>
        <taxon>Bacillati</taxon>
        <taxon>Bacillota</taxon>
        <taxon>Clostridia</taxon>
        <taxon>Eubacteriales</taxon>
        <taxon>Clostridiaceae</taxon>
        <taxon>Clostridium</taxon>
    </lineage>
</organism>
<proteinExistence type="inferred from homology"/>
<keyword evidence="3 5" id="KW-0808">Transferase</keyword>
<dbReference type="EC" id="2.1.1.45" evidence="1 5"/>
<evidence type="ECO:0000256" key="4">
    <source>
        <dbReference type="ARBA" id="ARBA00022727"/>
    </source>
</evidence>
<dbReference type="PRINTS" id="PR00108">
    <property type="entry name" value="THYMDSNTHASE"/>
</dbReference>
<dbReference type="SUPFAM" id="SSF55831">
    <property type="entry name" value="Thymidylate synthase/dCMP hydroxymethylase"/>
    <property type="match status" value="1"/>
</dbReference>
<feature type="binding site" description="in other chain" evidence="5">
    <location>
        <begin position="222"/>
        <end position="224"/>
    </location>
    <ligand>
        <name>dUMP</name>
        <dbReference type="ChEBI" id="CHEBI:246422"/>
        <note>ligand shared between dimeric partners</note>
    </ligand>
</feature>
<dbReference type="GO" id="GO:0032259">
    <property type="term" value="P:methylation"/>
    <property type="evidence" value="ECO:0007669"/>
    <property type="project" value="UniProtKB-KW"/>
</dbReference>
<keyword evidence="5" id="KW-0963">Cytoplasm</keyword>
<dbReference type="Proteomes" id="UP000095594">
    <property type="component" value="Unassembled WGS sequence"/>
</dbReference>
<dbReference type="EMBL" id="CYZX01000016">
    <property type="protein sequence ID" value="CUO78892.1"/>
    <property type="molecule type" value="Genomic_DNA"/>
</dbReference>
<dbReference type="OrthoDB" id="9774633at2"/>
<feature type="binding site" description="in other chain" evidence="5">
    <location>
        <begin position="181"/>
        <end position="184"/>
    </location>
    <ligand>
        <name>dUMP</name>
        <dbReference type="ChEBI" id="CHEBI:246422"/>
        <note>ligand shared between dimeric partners</note>
    </ligand>
</feature>
<dbReference type="InterPro" id="IPR000398">
    <property type="entry name" value="Thymidylate_synthase"/>
</dbReference>
<dbReference type="UniPathway" id="UPA00575"/>
<evidence type="ECO:0000256" key="5">
    <source>
        <dbReference type="HAMAP-Rule" id="MF_00008"/>
    </source>
</evidence>
<feature type="domain" description="Thymidylate synthase/dCMP hydroxymethylase" evidence="6">
    <location>
        <begin position="13"/>
        <end position="278"/>
    </location>
</feature>
<name>A0A174HV89_9CLOT</name>
<dbReference type="Gene3D" id="3.30.572.10">
    <property type="entry name" value="Thymidylate synthase/dCMP hydroxymethylase domain"/>
    <property type="match status" value="1"/>
</dbReference>
<dbReference type="Pfam" id="PF00303">
    <property type="entry name" value="Thymidylat_synt"/>
    <property type="match status" value="1"/>
</dbReference>
<evidence type="ECO:0000256" key="3">
    <source>
        <dbReference type="ARBA" id="ARBA00022679"/>
    </source>
</evidence>
<dbReference type="GO" id="GO:0005829">
    <property type="term" value="C:cytosol"/>
    <property type="evidence" value="ECO:0007669"/>
    <property type="project" value="TreeGrafter"/>
</dbReference>
<keyword evidence="4 5" id="KW-0545">Nucleotide biosynthesis</keyword>